<dbReference type="EMBL" id="FBTB01000002">
    <property type="protein sequence ID" value="CUW03438.1"/>
    <property type="molecule type" value="Genomic_DNA"/>
</dbReference>
<dbReference type="GO" id="GO:0006402">
    <property type="term" value="P:mRNA catabolic process"/>
    <property type="evidence" value="ECO:0007669"/>
    <property type="project" value="TreeGrafter"/>
</dbReference>
<protein>
    <submittedName>
        <fullName evidence="4">YafQ toxin protein</fullName>
    </submittedName>
</protein>
<evidence type="ECO:0000313" key="3">
    <source>
        <dbReference type="EMBL" id="CUW03438.1"/>
    </source>
</evidence>
<dbReference type="NCBIfam" id="TIGR02385">
    <property type="entry name" value="RelE_StbE"/>
    <property type="match status" value="1"/>
</dbReference>
<dbReference type="InterPro" id="IPR007712">
    <property type="entry name" value="RelE/ParE_toxin"/>
</dbReference>
<dbReference type="Pfam" id="PF15738">
    <property type="entry name" value="YafQ_toxin"/>
    <property type="match status" value="1"/>
</dbReference>
<name>A0AAN2QSX2_9LACO</name>
<dbReference type="Proteomes" id="UP000198868">
    <property type="component" value="Unassembled WGS sequence"/>
</dbReference>
<dbReference type="InterPro" id="IPR035093">
    <property type="entry name" value="RelE/ParE_toxin_dom_sf"/>
</dbReference>
<keyword evidence="1" id="KW-1277">Toxin-antitoxin system</keyword>
<dbReference type="GO" id="GO:0006415">
    <property type="term" value="P:translational termination"/>
    <property type="evidence" value="ECO:0007669"/>
    <property type="project" value="TreeGrafter"/>
</dbReference>
<dbReference type="Proteomes" id="UP000199047">
    <property type="component" value="Unassembled WGS sequence"/>
</dbReference>
<dbReference type="PANTHER" id="PTHR40588">
    <property type="entry name" value="MRNA INTERFERASE TOXIN YAFQ"/>
    <property type="match status" value="1"/>
</dbReference>
<evidence type="ECO:0000256" key="1">
    <source>
        <dbReference type="ARBA" id="ARBA00022649"/>
    </source>
</evidence>
<dbReference type="SUPFAM" id="SSF143011">
    <property type="entry name" value="RelE-like"/>
    <property type="match status" value="1"/>
</dbReference>
<dbReference type="InterPro" id="IPR004386">
    <property type="entry name" value="Toxin_YafQ-like"/>
</dbReference>
<evidence type="ECO:0000256" key="2">
    <source>
        <dbReference type="PIRSR" id="PIRSR006156-1"/>
    </source>
</evidence>
<dbReference type="AlphaFoldDB" id="A0AAN2QSX2"/>
<dbReference type="PIRSF" id="PIRSF006156">
    <property type="entry name" value="YafQ"/>
    <property type="match status" value="1"/>
</dbReference>
<evidence type="ECO:0000313" key="6">
    <source>
        <dbReference type="Proteomes" id="UP000199047"/>
    </source>
</evidence>
<dbReference type="Gene3D" id="3.30.2310.20">
    <property type="entry name" value="RelE-like"/>
    <property type="match status" value="1"/>
</dbReference>
<evidence type="ECO:0000313" key="5">
    <source>
        <dbReference type="Proteomes" id="UP000198868"/>
    </source>
</evidence>
<proteinExistence type="predicted"/>
<dbReference type="EMBL" id="FBTU01000003">
    <property type="protein sequence ID" value="CUW04863.1"/>
    <property type="molecule type" value="Genomic_DNA"/>
</dbReference>
<gene>
    <name evidence="3" type="ORF">KSL4_1198</name>
    <name evidence="4" type="ORF">PL111_0690</name>
</gene>
<evidence type="ECO:0000313" key="4">
    <source>
        <dbReference type="EMBL" id="CUW04863.1"/>
    </source>
</evidence>
<dbReference type="PANTHER" id="PTHR40588:SF1">
    <property type="entry name" value="MRNA INTERFERASE TOXIN YAFQ"/>
    <property type="match status" value="1"/>
</dbReference>
<sequence>MYKVRQSNQFKKSVKRVVKQGKDLDKLFHIVDLILSGDPLPAHYKDHVLNGKKWHGIRELHIEPDWLLAYQIDNGELVLLLVDTGSHSQMLGM</sequence>
<comment type="caution">
    <text evidence="4">The sequence shown here is derived from an EMBL/GenBank/DDBJ whole genome shotgun (WGS) entry which is preliminary data.</text>
</comment>
<feature type="active site" description="Proton donor" evidence="2">
    <location>
        <position position="87"/>
    </location>
</feature>
<dbReference type="GO" id="GO:0004521">
    <property type="term" value="F:RNA endonuclease activity"/>
    <property type="evidence" value="ECO:0007669"/>
    <property type="project" value="TreeGrafter"/>
</dbReference>
<organism evidence="4 5">
    <name type="scientific">Leuconostoc inhae</name>
    <dbReference type="NCBI Taxonomy" id="178001"/>
    <lineage>
        <taxon>Bacteria</taxon>
        <taxon>Bacillati</taxon>
        <taxon>Bacillota</taxon>
        <taxon>Bacilli</taxon>
        <taxon>Lactobacillales</taxon>
        <taxon>Lactobacillaceae</taxon>
        <taxon>Leuconostoc</taxon>
    </lineage>
</organism>
<dbReference type="RefSeq" id="WP_060391596.1">
    <property type="nucleotide sequence ID" value="NZ_FBSX01000014.1"/>
</dbReference>
<accession>A0AAN2QSX2</accession>
<reference evidence="5 6" key="1">
    <citation type="submission" date="2015-12" db="EMBL/GenBank/DDBJ databases">
        <authorList>
            <person name="Andreevskaya M."/>
        </authorList>
    </citation>
    <scope>NUCLEOTIDE SEQUENCE [LARGE SCALE GENOMIC DNA]</scope>
    <source>
        <strain evidence="3 6">KSL4-2</strain>
        <strain evidence="4 5">PL111</strain>
    </source>
</reference>
<keyword evidence="6" id="KW-1185">Reference proteome</keyword>